<evidence type="ECO:0000313" key="1">
    <source>
        <dbReference type="EMBL" id="GIX81072.1"/>
    </source>
</evidence>
<keyword evidence="2" id="KW-1185">Reference proteome</keyword>
<protein>
    <submittedName>
        <fullName evidence="1">Uncharacterized protein</fullName>
    </submittedName>
</protein>
<accession>A0AAV4NC61</accession>
<dbReference type="EMBL" id="BPLQ01001357">
    <property type="protein sequence ID" value="GIX81072.1"/>
    <property type="molecule type" value="Genomic_DNA"/>
</dbReference>
<proteinExistence type="predicted"/>
<organism evidence="1 2">
    <name type="scientific">Caerostris darwini</name>
    <dbReference type="NCBI Taxonomy" id="1538125"/>
    <lineage>
        <taxon>Eukaryota</taxon>
        <taxon>Metazoa</taxon>
        <taxon>Ecdysozoa</taxon>
        <taxon>Arthropoda</taxon>
        <taxon>Chelicerata</taxon>
        <taxon>Arachnida</taxon>
        <taxon>Araneae</taxon>
        <taxon>Araneomorphae</taxon>
        <taxon>Entelegynae</taxon>
        <taxon>Araneoidea</taxon>
        <taxon>Araneidae</taxon>
        <taxon>Caerostris</taxon>
    </lineage>
</organism>
<name>A0AAV4NC61_9ARAC</name>
<reference evidence="1 2" key="1">
    <citation type="submission" date="2021-06" db="EMBL/GenBank/DDBJ databases">
        <title>Caerostris darwini draft genome.</title>
        <authorList>
            <person name="Kono N."/>
            <person name="Arakawa K."/>
        </authorList>
    </citation>
    <scope>NUCLEOTIDE SEQUENCE [LARGE SCALE GENOMIC DNA]</scope>
</reference>
<comment type="caution">
    <text evidence="1">The sequence shown here is derived from an EMBL/GenBank/DDBJ whole genome shotgun (WGS) entry which is preliminary data.</text>
</comment>
<gene>
    <name evidence="1" type="ORF">CDAR_471031</name>
</gene>
<evidence type="ECO:0000313" key="2">
    <source>
        <dbReference type="Proteomes" id="UP001054837"/>
    </source>
</evidence>
<sequence length="97" mass="10748">MAGSNINPNLMETSDIDLTFMSHRNILSSLQIGYVHGARSFLILLEVPNSAIPKAHQSSKGKHIIKSNYFANTCMSLDKASSFYPLLTLIPPENWQA</sequence>
<dbReference type="AlphaFoldDB" id="A0AAV4NC61"/>
<dbReference type="Proteomes" id="UP001054837">
    <property type="component" value="Unassembled WGS sequence"/>
</dbReference>